<dbReference type="RefSeq" id="WP_303685759.1">
    <property type="nucleotide sequence ID" value="NZ_CAJXYO010000018.1"/>
</dbReference>
<evidence type="ECO:0000313" key="2">
    <source>
        <dbReference type="EMBL" id="OUS19772.1"/>
    </source>
</evidence>
<organism evidence="2 3">
    <name type="scientific">Nonlabens dokdonensis</name>
    <dbReference type="NCBI Taxonomy" id="328515"/>
    <lineage>
        <taxon>Bacteria</taxon>
        <taxon>Pseudomonadati</taxon>
        <taxon>Bacteroidota</taxon>
        <taxon>Flavobacteriia</taxon>
        <taxon>Flavobacteriales</taxon>
        <taxon>Flavobacteriaceae</taxon>
        <taxon>Nonlabens</taxon>
    </lineage>
</organism>
<dbReference type="Gene3D" id="3.90.1340.10">
    <property type="entry name" value="Phage tail collar domain"/>
    <property type="match status" value="1"/>
</dbReference>
<dbReference type="InterPro" id="IPR011083">
    <property type="entry name" value="Phage_tail_collar_dom"/>
</dbReference>
<protein>
    <submittedName>
        <fullName evidence="2">Phage tail protein</fullName>
    </submittedName>
</protein>
<proteinExistence type="predicted"/>
<dbReference type="Pfam" id="PF07484">
    <property type="entry name" value="Collar"/>
    <property type="match status" value="1"/>
</dbReference>
<dbReference type="InterPro" id="IPR037053">
    <property type="entry name" value="Phage_tail_collar_dom_sf"/>
</dbReference>
<feature type="domain" description="Phage tail collar" evidence="1">
    <location>
        <begin position="6"/>
        <end position="61"/>
    </location>
</feature>
<evidence type="ECO:0000313" key="3">
    <source>
        <dbReference type="Proteomes" id="UP000196102"/>
    </source>
</evidence>
<dbReference type="EMBL" id="MAAX01000036">
    <property type="protein sequence ID" value="OUS19772.1"/>
    <property type="molecule type" value="Genomic_DNA"/>
</dbReference>
<sequence length="173" mass="17895">MDPFIGQIVSFAGNFAPRGWALCDGQLLPISSNSALFSILGTTYGGDGRSTFALPDLRGRAAIHPGTGPGLSNIKLGQRGGEEYHTLTVNEMPSHSHIGSMKVSNAAADDDSPSASSSIGSSEIFAEGAANTALAPGSVQTAATGGQQSFYMRNPFEGVNFIIAMQGIFPSRN</sequence>
<name>A0A1Z8BB20_9FLAO</name>
<accession>A0A1Z8BB20</accession>
<dbReference type="AlphaFoldDB" id="A0A1Z8BB20"/>
<evidence type="ECO:0000259" key="1">
    <source>
        <dbReference type="Pfam" id="PF07484"/>
    </source>
</evidence>
<reference evidence="3" key="1">
    <citation type="journal article" date="2017" name="Proc. Natl. Acad. Sci. U.S.A.">
        <title>Simulation of Deepwater Horizon oil plume reveals substrate specialization within a complex community of hydrocarbon-degraders.</title>
        <authorList>
            <person name="Hu P."/>
            <person name="Dubinsky E.A."/>
            <person name="Probst A.J."/>
            <person name="Wang J."/>
            <person name="Sieber C.M.K."/>
            <person name="Tom L.M."/>
            <person name="Gardinali P."/>
            <person name="Banfield J.F."/>
            <person name="Atlas R.M."/>
            <person name="Andersen G.L."/>
        </authorList>
    </citation>
    <scope>NUCLEOTIDE SEQUENCE [LARGE SCALE GENOMIC DNA]</scope>
</reference>
<gene>
    <name evidence="2" type="ORF">A9Q93_02240</name>
</gene>
<dbReference type="Proteomes" id="UP000196102">
    <property type="component" value="Unassembled WGS sequence"/>
</dbReference>
<dbReference type="SUPFAM" id="SSF88874">
    <property type="entry name" value="Receptor-binding domain of short tail fibre protein gp12"/>
    <property type="match status" value="1"/>
</dbReference>
<comment type="caution">
    <text evidence="2">The sequence shown here is derived from an EMBL/GenBank/DDBJ whole genome shotgun (WGS) entry which is preliminary data.</text>
</comment>